<evidence type="ECO:0000313" key="2">
    <source>
        <dbReference type="EMBL" id="KAH7961643.1"/>
    </source>
</evidence>
<dbReference type="Proteomes" id="UP000821837">
    <property type="component" value="Chromosome 3"/>
</dbReference>
<reference evidence="2" key="1">
    <citation type="journal article" date="2020" name="Cell">
        <title>Large-Scale Comparative Analyses of Tick Genomes Elucidate Their Genetic Diversity and Vector Capacities.</title>
        <authorList>
            <consortium name="Tick Genome and Microbiome Consortium (TIGMIC)"/>
            <person name="Jia N."/>
            <person name="Wang J."/>
            <person name="Shi W."/>
            <person name="Du L."/>
            <person name="Sun Y."/>
            <person name="Zhan W."/>
            <person name="Jiang J.F."/>
            <person name="Wang Q."/>
            <person name="Zhang B."/>
            <person name="Ji P."/>
            <person name="Bell-Sakyi L."/>
            <person name="Cui X.M."/>
            <person name="Yuan T.T."/>
            <person name="Jiang B.G."/>
            <person name="Yang W.F."/>
            <person name="Lam T.T."/>
            <person name="Chang Q.C."/>
            <person name="Ding S.J."/>
            <person name="Wang X.J."/>
            <person name="Zhu J.G."/>
            <person name="Ruan X.D."/>
            <person name="Zhao L."/>
            <person name="Wei J.T."/>
            <person name="Ye R.Z."/>
            <person name="Que T.C."/>
            <person name="Du C.H."/>
            <person name="Zhou Y.H."/>
            <person name="Cheng J.X."/>
            <person name="Dai P.F."/>
            <person name="Guo W.B."/>
            <person name="Han X.H."/>
            <person name="Huang E.J."/>
            <person name="Li L.F."/>
            <person name="Wei W."/>
            <person name="Gao Y.C."/>
            <person name="Liu J.Z."/>
            <person name="Shao H.Z."/>
            <person name="Wang X."/>
            <person name="Wang C.C."/>
            <person name="Yang T.C."/>
            <person name="Huo Q.B."/>
            <person name="Li W."/>
            <person name="Chen H.Y."/>
            <person name="Chen S.E."/>
            <person name="Zhou L.G."/>
            <person name="Ni X.B."/>
            <person name="Tian J.H."/>
            <person name="Sheng Y."/>
            <person name="Liu T."/>
            <person name="Pan Y.S."/>
            <person name="Xia L.Y."/>
            <person name="Li J."/>
            <person name="Zhao F."/>
            <person name="Cao W.C."/>
        </authorList>
    </citation>
    <scope>NUCLEOTIDE SEQUENCE</scope>
    <source>
        <strain evidence="2">Rsan-2018</strain>
    </source>
</reference>
<dbReference type="EMBL" id="JABSTV010001249">
    <property type="protein sequence ID" value="KAH7961643.1"/>
    <property type="molecule type" value="Genomic_DNA"/>
</dbReference>
<comment type="caution">
    <text evidence="2">The sequence shown here is derived from an EMBL/GenBank/DDBJ whole genome shotgun (WGS) entry which is preliminary data.</text>
</comment>
<reference evidence="2" key="2">
    <citation type="submission" date="2021-09" db="EMBL/GenBank/DDBJ databases">
        <authorList>
            <person name="Jia N."/>
            <person name="Wang J."/>
            <person name="Shi W."/>
            <person name="Du L."/>
            <person name="Sun Y."/>
            <person name="Zhan W."/>
            <person name="Jiang J."/>
            <person name="Wang Q."/>
            <person name="Zhang B."/>
            <person name="Ji P."/>
            <person name="Sakyi L.B."/>
            <person name="Cui X."/>
            <person name="Yuan T."/>
            <person name="Jiang B."/>
            <person name="Yang W."/>
            <person name="Lam T.T.-Y."/>
            <person name="Chang Q."/>
            <person name="Ding S."/>
            <person name="Wang X."/>
            <person name="Zhu J."/>
            <person name="Ruan X."/>
            <person name="Zhao L."/>
            <person name="Wei J."/>
            <person name="Que T."/>
            <person name="Du C."/>
            <person name="Cheng J."/>
            <person name="Dai P."/>
            <person name="Han X."/>
            <person name="Huang E."/>
            <person name="Gao Y."/>
            <person name="Liu J."/>
            <person name="Shao H."/>
            <person name="Ye R."/>
            <person name="Li L."/>
            <person name="Wei W."/>
            <person name="Wang X."/>
            <person name="Wang C."/>
            <person name="Huo Q."/>
            <person name="Li W."/>
            <person name="Guo W."/>
            <person name="Chen H."/>
            <person name="Chen S."/>
            <person name="Zhou L."/>
            <person name="Zhou L."/>
            <person name="Ni X."/>
            <person name="Tian J."/>
            <person name="Zhou Y."/>
            <person name="Sheng Y."/>
            <person name="Liu T."/>
            <person name="Pan Y."/>
            <person name="Xia L."/>
            <person name="Li J."/>
            <person name="Zhao F."/>
            <person name="Cao W."/>
        </authorList>
    </citation>
    <scope>NUCLEOTIDE SEQUENCE</scope>
    <source>
        <strain evidence="2">Rsan-2018</strain>
        <tissue evidence="2">Larvae</tissue>
    </source>
</reference>
<evidence type="ECO:0000313" key="3">
    <source>
        <dbReference type="Proteomes" id="UP000821837"/>
    </source>
</evidence>
<sequence>MTTAVTVDANVTDEPFSFQELLGALASVNKASSPGPESIRYAELSHMGDKAKMHLLAIVNASWKRGGLEPSWKRARIIHAGKTQLRKRGRSSNGSVEQGIQMKKKGDDQGRPQLRMSG</sequence>
<organism evidence="2 3">
    <name type="scientific">Rhipicephalus sanguineus</name>
    <name type="common">Brown dog tick</name>
    <name type="synonym">Ixodes sanguineus</name>
    <dbReference type="NCBI Taxonomy" id="34632"/>
    <lineage>
        <taxon>Eukaryota</taxon>
        <taxon>Metazoa</taxon>
        <taxon>Ecdysozoa</taxon>
        <taxon>Arthropoda</taxon>
        <taxon>Chelicerata</taxon>
        <taxon>Arachnida</taxon>
        <taxon>Acari</taxon>
        <taxon>Parasitiformes</taxon>
        <taxon>Ixodida</taxon>
        <taxon>Ixodoidea</taxon>
        <taxon>Ixodidae</taxon>
        <taxon>Rhipicephalinae</taxon>
        <taxon>Rhipicephalus</taxon>
        <taxon>Rhipicephalus</taxon>
    </lineage>
</organism>
<protein>
    <submittedName>
        <fullName evidence="2">Uncharacterized protein</fullName>
    </submittedName>
</protein>
<accession>A0A9D4PZA1</accession>
<gene>
    <name evidence="2" type="ORF">HPB52_010987</name>
</gene>
<feature type="region of interest" description="Disordered" evidence="1">
    <location>
        <begin position="80"/>
        <end position="118"/>
    </location>
</feature>
<dbReference type="AlphaFoldDB" id="A0A9D4PZA1"/>
<proteinExistence type="predicted"/>
<keyword evidence="3" id="KW-1185">Reference proteome</keyword>
<evidence type="ECO:0000256" key="1">
    <source>
        <dbReference type="SAM" id="MobiDB-lite"/>
    </source>
</evidence>
<name>A0A9D4PZA1_RHISA</name>
<feature type="compositionally biased region" description="Basic residues" evidence="1">
    <location>
        <begin position="80"/>
        <end position="90"/>
    </location>
</feature>